<dbReference type="AlphaFoldDB" id="X1GKS3"/>
<dbReference type="SUPFAM" id="SSF89447">
    <property type="entry name" value="AbrB/MazE/MraZ-like"/>
    <property type="match status" value="1"/>
</dbReference>
<organism evidence="1">
    <name type="scientific">marine sediment metagenome</name>
    <dbReference type="NCBI Taxonomy" id="412755"/>
    <lineage>
        <taxon>unclassified sequences</taxon>
        <taxon>metagenomes</taxon>
        <taxon>ecological metagenomes</taxon>
    </lineage>
</organism>
<name>X1GKS3_9ZZZZ</name>
<dbReference type="InterPro" id="IPR037914">
    <property type="entry name" value="SpoVT-AbrB_sf"/>
</dbReference>
<dbReference type="Gene3D" id="2.10.260.10">
    <property type="match status" value="1"/>
</dbReference>
<comment type="caution">
    <text evidence="1">The sequence shown here is derived from an EMBL/GenBank/DDBJ whole genome shotgun (WGS) entry which is preliminary data.</text>
</comment>
<accession>X1GKS3</accession>
<reference evidence="1" key="1">
    <citation type="journal article" date="2014" name="Front. Microbiol.">
        <title>High frequency of phylogenetically diverse reductive dehalogenase-homologous genes in deep subseafloor sedimentary metagenomes.</title>
        <authorList>
            <person name="Kawai M."/>
            <person name="Futagami T."/>
            <person name="Toyoda A."/>
            <person name="Takaki Y."/>
            <person name="Nishi S."/>
            <person name="Hori S."/>
            <person name="Arai W."/>
            <person name="Tsubouchi T."/>
            <person name="Morono Y."/>
            <person name="Uchiyama I."/>
            <person name="Ito T."/>
            <person name="Fujiyama A."/>
            <person name="Inagaki F."/>
            <person name="Takami H."/>
        </authorList>
    </citation>
    <scope>NUCLEOTIDE SEQUENCE</scope>
    <source>
        <strain evidence="1">Expedition CK06-06</strain>
    </source>
</reference>
<evidence type="ECO:0008006" key="2">
    <source>
        <dbReference type="Google" id="ProtNLM"/>
    </source>
</evidence>
<proteinExistence type="predicted"/>
<protein>
    <recommendedName>
        <fullName evidence="2">SpoVT-AbrB domain-containing protein</fullName>
    </recommendedName>
</protein>
<evidence type="ECO:0000313" key="1">
    <source>
        <dbReference type="EMBL" id="GAH33593.1"/>
    </source>
</evidence>
<gene>
    <name evidence="1" type="ORF">S03H2_15464</name>
</gene>
<dbReference type="EMBL" id="BARU01007866">
    <property type="protein sequence ID" value="GAH33593.1"/>
    <property type="molecule type" value="Genomic_DNA"/>
</dbReference>
<sequence>MTIHTDNAIIVKIGSKGEIFPPKEIRKRLGFNPNQPILLYIHHDQLIVRKLHSIEEILNSPPKTKISYHAWKQFKRELGEDYEI</sequence>